<protein>
    <submittedName>
        <fullName evidence="2">Uncharacterized protein</fullName>
    </submittedName>
</protein>
<keyword evidence="3" id="KW-1185">Reference proteome</keyword>
<feature type="compositionally biased region" description="Polar residues" evidence="1">
    <location>
        <begin position="91"/>
        <end position="106"/>
    </location>
</feature>
<sequence>MSGATATANLQTSNEDAPRIAVASAHVLVGCQLRREADDLLDQAQRTAPSLEPALEAIAVPGSPAAARVIAEHRPVCARQLDEDGTPDPTAVNTAEQTWTATGLPR</sequence>
<accession>A0ABS3UQ67</accession>
<dbReference type="Proteomes" id="UP000679690">
    <property type="component" value="Unassembled WGS sequence"/>
</dbReference>
<evidence type="ECO:0000313" key="3">
    <source>
        <dbReference type="Proteomes" id="UP000679690"/>
    </source>
</evidence>
<evidence type="ECO:0000256" key="1">
    <source>
        <dbReference type="SAM" id="MobiDB-lite"/>
    </source>
</evidence>
<feature type="region of interest" description="Disordered" evidence="1">
    <location>
        <begin position="82"/>
        <end position="106"/>
    </location>
</feature>
<evidence type="ECO:0000313" key="2">
    <source>
        <dbReference type="EMBL" id="MBO3740924.1"/>
    </source>
</evidence>
<gene>
    <name evidence="2" type="ORF">J5X75_25760</name>
</gene>
<organism evidence="2 3">
    <name type="scientific">Actinoplanes flavus</name>
    <dbReference type="NCBI Taxonomy" id="2820290"/>
    <lineage>
        <taxon>Bacteria</taxon>
        <taxon>Bacillati</taxon>
        <taxon>Actinomycetota</taxon>
        <taxon>Actinomycetes</taxon>
        <taxon>Micromonosporales</taxon>
        <taxon>Micromonosporaceae</taxon>
        <taxon>Actinoplanes</taxon>
    </lineage>
</organism>
<proteinExistence type="predicted"/>
<dbReference type="EMBL" id="JAGFNS010000017">
    <property type="protein sequence ID" value="MBO3740924.1"/>
    <property type="molecule type" value="Genomic_DNA"/>
</dbReference>
<dbReference type="RefSeq" id="WP_208470069.1">
    <property type="nucleotide sequence ID" value="NZ_JAGFNS010000017.1"/>
</dbReference>
<comment type="caution">
    <text evidence="2">The sequence shown here is derived from an EMBL/GenBank/DDBJ whole genome shotgun (WGS) entry which is preliminary data.</text>
</comment>
<name>A0ABS3UQ67_9ACTN</name>
<reference evidence="2 3" key="1">
    <citation type="submission" date="2021-03" db="EMBL/GenBank/DDBJ databases">
        <title>Actinoplanes flavus sp. nov., a novel actinomycete isolated from Coconut Palm rhizosphere soil.</title>
        <authorList>
            <person name="Luo X."/>
        </authorList>
    </citation>
    <scope>NUCLEOTIDE SEQUENCE [LARGE SCALE GENOMIC DNA]</scope>
    <source>
        <strain evidence="2 3">NEAU-H7</strain>
    </source>
</reference>